<reference evidence="3 4" key="1">
    <citation type="journal article" date="2019" name="Int. J. Syst. Evol. Microbiol.">
        <title>The Global Catalogue of Microorganisms (GCM) 10K type strain sequencing project: providing services to taxonomists for standard genome sequencing and annotation.</title>
        <authorList>
            <consortium name="The Broad Institute Genomics Platform"/>
            <consortium name="The Broad Institute Genome Sequencing Center for Infectious Disease"/>
            <person name="Wu L."/>
            <person name="Ma J."/>
        </authorList>
    </citation>
    <scope>NUCLEOTIDE SEQUENCE [LARGE SCALE GENOMIC DNA]</scope>
    <source>
        <strain evidence="3 4">JCM 16022</strain>
    </source>
</reference>
<feature type="region of interest" description="Disordered" evidence="1">
    <location>
        <begin position="163"/>
        <end position="184"/>
    </location>
</feature>
<organism evidence="3 4">
    <name type="scientific">Nocardioides koreensis</name>
    <dbReference type="NCBI Taxonomy" id="433651"/>
    <lineage>
        <taxon>Bacteria</taxon>
        <taxon>Bacillati</taxon>
        <taxon>Actinomycetota</taxon>
        <taxon>Actinomycetes</taxon>
        <taxon>Propionibacteriales</taxon>
        <taxon>Nocardioidaceae</taxon>
        <taxon>Nocardioides</taxon>
    </lineage>
</organism>
<protein>
    <recommendedName>
        <fullName evidence="2">HNH nuclease domain-containing protein</fullName>
    </recommendedName>
</protein>
<name>A0ABN2ZGA2_9ACTN</name>
<dbReference type="SMART" id="SM00507">
    <property type="entry name" value="HNHc"/>
    <property type="match status" value="1"/>
</dbReference>
<keyword evidence="4" id="KW-1185">Reference proteome</keyword>
<dbReference type="RefSeq" id="WP_344149146.1">
    <property type="nucleotide sequence ID" value="NZ_BAAAQR010000002.1"/>
</dbReference>
<feature type="domain" description="HNH nuclease" evidence="2">
    <location>
        <begin position="275"/>
        <end position="327"/>
    </location>
</feature>
<dbReference type="EMBL" id="BAAAQR010000002">
    <property type="protein sequence ID" value="GAA2141737.1"/>
    <property type="molecule type" value="Genomic_DNA"/>
</dbReference>
<proteinExistence type="predicted"/>
<dbReference type="InterPro" id="IPR003615">
    <property type="entry name" value="HNH_nuc"/>
</dbReference>
<dbReference type="Proteomes" id="UP001501771">
    <property type="component" value="Unassembled WGS sequence"/>
</dbReference>
<evidence type="ECO:0000256" key="1">
    <source>
        <dbReference type="SAM" id="MobiDB-lite"/>
    </source>
</evidence>
<dbReference type="InterPro" id="IPR003870">
    <property type="entry name" value="DUF222"/>
</dbReference>
<gene>
    <name evidence="3" type="ORF">GCM10009844_12380</name>
</gene>
<dbReference type="CDD" id="cd00085">
    <property type="entry name" value="HNHc"/>
    <property type="match status" value="1"/>
</dbReference>
<evidence type="ECO:0000313" key="4">
    <source>
        <dbReference type="Proteomes" id="UP001501771"/>
    </source>
</evidence>
<evidence type="ECO:0000313" key="3">
    <source>
        <dbReference type="EMBL" id="GAA2141737.1"/>
    </source>
</evidence>
<evidence type="ECO:0000259" key="2">
    <source>
        <dbReference type="SMART" id="SM00507"/>
    </source>
</evidence>
<dbReference type="Pfam" id="PF02720">
    <property type="entry name" value="DUF222"/>
    <property type="match status" value="1"/>
</dbReference>
<comment type="caution">
    <text evidence="3">The sequence shown here is derived from an EMBL/GenBank/DDBJ whole genome shotgun (WGS) entry which is preliminary data.</text>
</comment>
<sequence length="350" mass="37780">MGATSTASWWAHATKQTRAEAHRKMRLARAMDRDHEPVGDALFAGRLLTDQADVIVRAVDELPRDLVDPELVQRAELHLVGLARHHDAKELKVLGAAVLEHLAPEIAEAHEQAQLDREEKQAAQSARFTMSDDGHGRSHGRFTLPTMQAEMLRKHLLALASPRRTSDAGAGTGGTPPGEQKPLPHRMGLAFLEYVQRYPSDHVPQSGGVAATVVVTMTLETLMGGLASAALDTGAHISAGEARRLACEAGSIPAVLGGAGQVLDLGRKRRFHSEPQRIALGLRDGGCTTEGCDWPPGLCHAHHDPPWSAGGITDVDRGRLLCPHHHARAHDPTYRTTRLPGGKVAFTRRT</sequence>
<accession>A0ABN2ZGA2</accession>